<proteinExistence type="predicted"/>
<sequence>MRPALYLLLAIFVLLSASTDAFSSTTSSDKRPLSQLSRGSKQLHVTRVHAADIMERSKKTAVVEGEDERGIFVHFEMFIAQIKAKIHGLLVRRFEHLDSRNITPDKLAKDYQIGTMAALARSKRFIKLYADWYRKRHPSWVHPKIPPDSCDGPTCLNAQTQTYQRSPCRSPRTKFAVQVRHCLLPRLASACTGS</sequence>
<dbReference type="AlphaFoldDB" id="A0A833SQS6"/>
<feature type="chain" id="PRO_5032960570" description="Secreted RxLR effector peptide protein" evidence="1">
    <location>
        <begin position="22"/>
        <end position="194"/>
    </location>
</feature>
<evidence type="ECO:0000313" key="3">
    <source>
        <dbReference type="Proteomes" id="UP000602510"/>
    </source>
</evidence>
<evidence type="ECO:0000256" key="1">
    <source>
        <dbReference type="SAM" id="SignalP"/>
    </source>
</evidence>
<dbReference type="Proteomes" id="UP000602510">
    <property type="component" value="Unassembled WGS sequence"/>
</dbReference>
<accession>A0A833SQS6</accession>
<evidence type="ECO:0000313" key="2">
    <source>
        <dbReference type="EMBL" id="KAF4037373.1"/>
    </source>
</evidence>
<keyword evidence="1" id="KW-0732">Signal</keyword>
<name>A0A833SQS6_PHYIN</name>
<organism evidence="2 3">
    <name type="scientific">Phytophthora infestans</name>
    <name type="common">Potato late blight agent</name>
    <name type="synonym">Botrytis infestans</name>
    <dbReference type="NCBI Taxonomy" id="4787"/>
    <lineage>
        <taxon>Eukaryota</taxon>
        <taxon>Sar</taxon>
        <taxon>Stramenopiles</taxon>
        <taxon>Oomycota</taxon>
        <taxon>Peronosporomycetes</taxon>
        <taxon>Peronosporales</taxon>
        <taxon>Peronosporaceae</taxon>
        <taxon>Phytophthora</taxon>
    </lineage>
</organism>
<reference evidence="2" key="1">
    <citation type="submission" date="2020-04" db="EMBL/GenBank/DDBJ databases">
        <title>Hybrid Assembly of Korean Phytophthora infestans isolates.</title>
        <authorList>
            <person name="Prokchorchik M."/>
            <person name="Lee Y."/>
            <person name="Seo J."/>
            <person name="Cho J.-H."/>
            <person name="Park Y.-E."/>
            <person name="Jang D.-C."/>
            <person name="Im J.-S."/>
            <person name="Choi J.-G."/>
            <person name="Park H.-J."/>
            <person name="Lee G.-B."/>
            <person name="Lee Y.-G."/>
            <person name="Hong S.-Y."/>
            <person name="Cho K."/>
            <person name="Sohn K.H."/>
        </authorList>
    </citation>
    <scope>NUCLEOTIDE SEQUENCE</scope>
    <source>
        <strain evidence="2">KR_1_A1</strain>
    </source>
</reference>
<protein>
    <recommendedName>
        <fullName evidence="4">Secreted RxLR effector peptide protein</fullName>
    </recommendedName>
</protein>
<evidence type="ECO:0008006" key="4">
    <source>
        <dbReference type="Google" id="ProtNLM"/>
    </source>
</evidence>
<feature type="signal peptide" evidence="1">
    <location>
        <begin position="1"/>
        <end position="21"/>
    </location>
</feature>
<keyword evidence="3" id="KW-1185">Reference proteome</keyword>
<gene>
    <name evidence="2" type="ORF">GN244_ATG10601</name>
</gene>
<comment type="caution">
    <text evidence="2">The sequence shown here is derived from an EMBL/GenBank/DDBJ whole genome shotgun (WGS) entry which is preliminary data.</text>
</comment>
<dbReference type="EMBL" id="WSZM01000242">
    <property type="protein sequence ID" value="KAF4037373.1"/>
    <property type="molecule type" value="Genomic_DNA"/>
</dbReference>